<evidence type="ECO:0000256" key="3">
    <source>
        <dbReference type="ARBA" id="ARBA00022553"/>
    </source>
</evidence>
<accession>A0A1H6FG55</accession>
<dbReference type="PANTHER" id="PTHR44936">
    <property type="entry name" value="SENSOR PROTEIN CREC"/>
    <property type="match status" value="1"/>
</dbReference>
<dbReference type="Pfam" id="PF02518">
    <property type="entry name" value="HATPase_c"/>
    <property type="match status" value="1"/>
</dbReference>
<dbReference type="GO" id="GO:0000160">
    <property type="term" value="P:phosphorelay signal transduction system"/>
    <property type="evidence" value="ECO:0007669"/>
    <property type="project" value="UniProtKB-KW"/>
</dbReference>
<dbReference type="InterPro" id="IPR036890">
    <property type="entry name" value="HATPase_C_sf"/>
</dbReference>
<keyword evidence="6" id="KW-0902">Two-component regulatory system</keyword>
<organism evidence="9 10">
    <name type="scientific">Candidatus Venteria ishoeyi</name>
    <dbReference type="NCBI Taxonomy" id="1899563"/>
    <lineage>
        <taxon>Bacteria</taxon>
        <taxon>Pseudomonadati</taxon>
        <taxon>Pseudomonadota</taxon>
        <taxon>Gammaproteobacteria</taxon>
        <taxon>Thiotrichales</taxon>
        <taxon>Thiotrichaceae</taxon>
        <taxon>Venteria</taxon>
    </lineage>
</organism>
<keyword evidence="7" id="KW-1133">Transmembrane helix</keyword>
<feature type="transmembrane region" description="Helical" evidence="7">
    <location>
        <begin position="69"/>
        <end position="91"/>
    </location>
</feature>
<keyword evidence="5 9" id="KW-0418">Kinase</keyword>
<keyword evidence="7" id="KW-0472">Membrane</keyword>
<sequence length="562" mass="63856">MSAQPSLLPPIPARHEYRLVGLLLLTVYAVHWPNLPIWGSQILLALHFLLFLLWQPLYNLDNFLSAKKLLLSVFFMLICVLFMHPLWLFIWKVILAGLMAGRVLPDVRGRMLNLTGIVFLCLCLFIFDLPRLFANPWLDSALYEQFFLITPVLIAPFFLLNAEKADGLNSDINFFHGLIFSLLLILIALVTLWSLQYAPVAYPVALFRAALLLTLIILLISAVWLLAGAGQSLQQLWSPHLPGSSSSFEQWLATLSQPGSTKTMTPEQFLESGLQQLKQIPWITGVGWTSNYGHGALGDEDRYKASIIAQSLEVVVFARHPIQGSYYAHIKLLVQLLEHFHQARRREEDFAQQAHLQAIHETGAKLTHDIKNLLQSLYAITSAIQTSQPAHFGETQRLLQGQLPHLSQRLKRTLDKLQQPSQSVYSTTPVRVWWDNLCARYRKRDIEFTMRIMWNANIPEELFDNVVENLMENALNKRNRESELEIRVTLETTENQVSLTVCDNGSSVSPEIEKQLLNQPVPSRDGFGIGLYQAAKQTIHTGYRLHITHNQTGQVCFELASV</sequence>
<proteinExistence type="predicted"/>
<dbReference type="InterPro" id="IPR003594">
    <property type="entry name" value="HATPase_dom"/>
</dbReference>
<feature type="domain" description="Histidine kinase/HSP90-like ATPase" evidence="8">
    <location>
        <begin position="463"/>
        <end position="558"/>
    </location>
</feature>
<keyword evidence="4" id="KW-0808">Transferase</keyword>
<feature type="transmembrane region" description="Helical" evidence="7">
    <location>
        <begin position="38"/>
        <end position="57"/>
    </location>
</feature>
<dbReference type="OrthoDB" id="9177708at2"/>
<dbReference type="EMBL" id="FMSV02000558">
    <property type="protein sequence ID" value="SEH09058.1"/>
    <property type="molecule type" value="Genomic_DNA"/>
</dbReference>
<reference evidence="9 10" key="1">
    <citation type="submission" date="2016-10" db="EMBL/GenBank/DDBJ databases">
        <authorList>
            <person name="de Groot N.N."/>
        </authorList>
    </citation>
    <scope>NUCLEOTIDE SEQUENCE [LARGE SCALE GENOMIC DNA]</scope>
    <source>
        <strain evidence="9">MBHS1</strain>
    </source>
</reference>
<evidence type="ECO:0000313" key="10">
    <source>
        <dbReference type="Proteomes" id="UP000236724"/>
    </source>
</evidence>
<feature type="transmembrane region" description="Helical" evidence="7">
    <location>
        <begin position="141"/>
        <end position="160"/>
    </location>
</feature>
<evidence type="ECO:0000259" key="8">
    <source>
        <dbReference type="Pfam" id="PF02518"/>
    </source>
</evidence>
<keyword evidence="7" id="KW-0812">Transmembrane</keyword>
<dbReference type="SUPFAM" id="SSF55874">
    <property type="entry name" value="ATPase domain of HSP90 chaperone/DNA topoisomerase II/histidine kinase"/>
    <property type="match status" value="1"/>
</dbReference>
<dbReference type="PANTHER" id="PTHR44936:SF9">
    <property type="entry name" value="SENSOR PROTEIN CREC"/>
    <property type="match status" value="1"/>
</dbReference>
<evidence type="ECO:0000256" key="6">
    <source>
        <dbReference type="ARBA" id="ARBA00023012"/>
    </source>
</evidence>
<dbReference type="InterPro" id="IPR050980">
    <property type="entry name" value="2C_sensor_his_kinase"/>
</dbReference>
<dbReference type="Gene3D" id="3.30.565.10">
    <property type="entry name" value="Histidine kinase-like ATPase, C-terminal domain"/>
    <property type="match status" value="1"/>
</dbReference>
<protein>
    <recommendedName>
        <fullName evidence="2">histidine kinase</fullName>
        <ecNumber evidence="2">2.7.13.3</ecNumber>
    </recommendedName>
</protein>
<name>A0A1H6FG55_9GAMM</name>
<dbReference type="EC" id="2.7.13.3" evidence="2"/>
<evidence type="ECO:0000256" key="2">
    <source>
        <dbReference type="ARBA" id="ARBA00012438"/>
    </source>
</evidence>
<feature type="transmembrane region" description="Helical" evidence="7">
    <location>
        <begin position="205"/>
        <end position="227"/>
    </location>
</feature>
<dbReference type="Proteomes" id="UP000236724">
    <property type="component" value="Unassembled WGS sequence"/>
</dbReference>
<evidence type="ECO:0000256" key="4">
    <source>
        <dbReference type="ARBA" id="ARBA00022679"/>
    </source>
</evidence>
<feature type="transmembrane region" description="Helical" evidence="7">
    <location>
        <begin position="111"/>
        <end position="129"/>
    </location>
</feature>
<feature type="transmembrane region" description="Helical" evidence="7">
    <location>
        <begin position="172"/>
        <end position="193"/>
    </location>
</feature>
<evidence type="ECO:0000256" key="1">
    <source>
        <dbReference type="ARBA" id="ARBA00000085"/>
    </source>
</evidence>
<dbReference type="RefSeq" id="WP_103922555.1">
    <property type="nucleotide sequence ID" value="NZ_FMSV02000558.1"/>
</dbReference>
<evidence type="ECO:0000256" key="5">
    <source>
        <dbReference type="ARBA" id="ARBA00022777"/>
    </source>
</evidence>
<evidence type="ECO:0000256" key="7">
    <source>
        <dbReference type="SAM" id="Phobius"/>
    </source>
</evidence>
<gene>
    <name evidence="9" type="ORF">MBHS_04951</name>
</gene>
<dbReference type="AlphaFoldDB" id="A0A1H6FG55"/>
<keyword evidence="3" id="KW-0597">Phosphoprotein</keyword>
<comment type="catalytic activity">
    <reaction evidence="1">
        <text>ATP + protein L-histidine = ADP + protein N-phospho-L-histidine.</text>
        <dbReference type="EC" id="2.7.13.3"/>
    </reaction>
</comment>
<evidence type="ECO:0000313" key="9">
    <source>
        <dbReference type="EMBL" id="SEH09058.1"/>
    </source>
</evidence>
<keyword evidence="10" id="KW-1185">Reference proteome</keyword>
<dbReference type="GO" id="GO:0004673">
    <property type="term" value="F:protein histidine kinase activity"/>
    <property type="evidence" value="ECO:0007669"/>
    <property type="project" value="UniProtKB-EC"/>
</dbReference>